<gene>
    <name evidence="10" type="ORF">EHT25_00275</name>
</gene>
<sequence length="146" mass="16885">MISINTVVLSLLIGSMARNIEYWQNLLLPITFLVSTSLTTTVFAVLATRPRLIRGHVSKETIQNRTAQLLFFGNFTTLSLEEYEETMMTVLKDDDYLYRSVLRDFYAQGVILNRKYRLLHLSYNAFLFGMITSVVSFGVWLWVSKI</sequence>
<evidence type="ECO:0000256" key="7">
    <source>
        <dbReference type="ARBA" id="ARBA00023136"/>
    </source>
</evidence>
<evidence type="ECO:0000256" key="8">
    <source>
        <dbReference type="SAM" id="Phobius"/>
    </source>
</evidence>
<evidence type="ECO:0000256" key="4">
    <source>
        <dbReference type="ARBA" id="ARBA00022741"/>
    </source>
</evidence>
<keyword evidence="3 8" id="KW-0812">Transmembrane</keyword>
<comment type="caution">
    <text evidence="10">The sequence shown here is derived from an EMBL/GenBank/DDBJ whole genome shotgun (WGS) entry which is preliminary data.</text>
</comment>
<keyword evidence="5 8" id="KW-1133">Transmembrane helix</keyword>
<evidence type="ECO:0000256" key="3">
    <source>
        <dbReference type="ARBA" id="ARBA00022692"/>
    </source>
</evidence>
<organism evidence="10 11">
    <name type="scientific">Larkinella rosea</name>
    <dbReference type="NCBI Taxonomy" id="2025312"/>
    <lineage>
        <taxon>Bacteria</taxon>
        <taxon>Pseudomonadati</taxon>
        <taxon>Bacteroidota</taxon>
        <taxon>Cytophagia</taxon>
        <taxon>Cytophagales</taxon>
        <taxon>Spirosomataceae</taxon>
        <taxon>Larkinella</taxon>
    </lineage>
</organism>
<accession>A0A3P1BZ05</accession>
<evidence type="ECO:0000313" key="11">
    <source>
        <dbReference type="Proteomes" id="UP000271925"/>
    </source>
</evidence>
<keyword evidence="11" id="KW-1185">Reference proteome</keyword>
<keyword evidence="7 8" id="KW-0472">Membrane</keyword>
<dbReference type="GO" id="GO:0051607">
    <property type="term" value="P:defense response to virus"/>
    <property type="evidence" value="ECO:0007669"/>
    <property type="project" value="UniProtKB-KW"/>
</dbReference>
<feature type="domain" description="Pycsar effector protein" evidence="9">
    <location>
        <begin position="1"/>
        <end position="137"/>
    </location>
</feature>
<dbReference type="AlphaFoldDB" id="A0A3P1BZ05"/>
<keyword evidence="4" id="KW-0547">Nucleotide-binding</keyword>
<dbReference type="OrthoDB" id="5728337at2"/>
<dbReference type="Proteomes" id="UP000271925">
    <property type="component" value="Unassembled WGS sequence"/>
</dbReference>
<evidence type="ECO:0000256" key="2">
    <source>
        <dbReference type="ARBA" id="ARBA00022475"/>
    </source>
</evidence>
<dbReference type="Pfam" id="PF18967">
    <property type="entry name" value="PycTM"/>
    <property type="match status" value="1"/>
</dbReference>
<keyword evidence="2" id="KW-1003">Cell membrane</keyword>
<feature type="transmembrane region" description="Helical" evidence="8">
    <location>
        <begin position="121"/>
        <end position="143"/>
    </location>
</feature>
<dbReference type="RefSeq" id="WP_124868900.1">
    <property type="nucleotide sequence ID" value="NZ_RQJO01000007.1"/>
</dbReference>
<reference evidence="10 11" key="1">
    <citation type="submission" date="2018-11" db="EMBL/GenBank/DDBJ databases">
        <authorList>
            <person name="Zhou Z."/>
            <person name="Wang G."/>
        </authorList>
    </citation>
    <scope>NUCLEOTIDE SEQUENCE [LARGE SCALE GENOMIC DNA]</scope>
    <source>
        <strain evidence="10 11">KCTC52004</strain>
    </source>
</reference>
<dbReference type="InterPro" id="IPR043760">
    <property type="entry name" value="PycTM_dom"/>
</dbReference>
<comment type="subcellular location">
    <subcellularLocation>
        <location evidence="1">Cell membrane</location>
    </subcellularLocation>
</comment>
<feature type="transmembrane region" description="Helical" evidence="8">
    <location>
        <begin position="27"/>
        <end position="47"/>
    </location>
</feature>
<name>A0A3P1BZ05_9BACT</name>
<evidence type="ECO:0000256" key="5">
    <source>
        <dbReference type="ARBA" id="ARBA00022989"/>
    </source>
</evidence>
<evidence type="ECO:0000256" key="1">
    <source>
        <dbReference type="ARBA" id="ARBA00004236"/>
    </source>
</evidence>
<evidence type="ECO:0000313" key="10">
    <source>
        <dbReference type="EMBL" id="RRB06277.1"/>
    </source>
</evidence>
<evidence type="ECO:0000256" key="6">
    <source>
        <dbReference type="ARBA" id="ARBA00023118"/>
    </source>
</evidence>
<dbReference type="GO" id="GO:0000166">
    <property type="term" value="F:nucleotide binding"/>
    <property type="evidence" value="ECO:0007669"/>
    <property type="project" value="UniProtKB-KW"/>
</dbReference>
<dbReference type="GO" id="GO:0005886">
    <property type="term" value="C:plasma membrane"/>
    <property type="evidence" value="ECO:0007669"/>
    <property type="project" value="UniProtKB-SubCell"/>
</dbReference>
<protein>
    <recommendedName>
        <fullName evidence="9">Pycsar effector protein domain-containing protein</fullName>
    </recommendedName>
</protein>
<keyword evidence="6" id="KW-0051">Antiviral defense</keyword>
<proteinExistence type="predicted"/>
<evidence type="ECO:0000259" key="9">
    <source>
        <dbReference type="Pfam" id="PF18967"/>
    </source>
</evidence>
<dbReference type="EMBL" id="RQJO01000007">
    <property type="protein sequence ID" value="RRB06277.1"/>
    <property type="molecule type" value="Genomic_DNA"/>
</dbReference>